<feature type="repeat" description="ANK" evidence="3">
    <location>
        <begin position="1284"/>
        <end position="1310"/>
    </location>
</feature>
<dbReference type="Gene3D" id="1.25.40.20">
    <property type="entry name" value="Ankyrin repeat-containing domain"/>
    <property type="match status" value="3"/>
</dbReference>
<dbReference type="InterPro" id="IPR027417">
    <property type="entry name" value="P-loop_NTPase"/>
</dbReference>
<feature type="repeat" description="ANK" evidence="3">
    <location>
        <begin position="1150"/>
        <end position="1182"/>
    </location>
</feature>
<evidence type="ECO:0000256" key="2">
    <source>
        <dbReference type="ARBA" id="ARBA00023043"/>
    </source>
</evidence>
<keyword evidence="4" id="KW-0175">Coiled coil</keyword>
<evidence type="ECO:0000259" key="6">
    <source>
        <dbReference type="Pfam" id="PF24883"/>
    </source>
</evidence>
<feature type="region of interest" description="Disordered" evidence="5">
    <location>
        <begin position="737"/>
        <end position="758"/>
    </location>
</feature>
<evidence type="ECO:0000256" key="5">
    <source>
        <dbReference type="SAM" id="MobiDB-lite"/>
    </source>
</evidence>
<dbReference type="PANTHER" id="PTHR24198:SF165">
    <property type="entry name" value="ANKYRIN REPEAT-CONTAINING PROTEIN-RELATED"/>
    <property type="match status" value="1"/>
</dbReference>
<feature type="repeat" description="ANK" evidence="3">
    <location>
        <begin position="858"/>
        <end position="890"/>
    </location>
</feature>
<dbReference type="InterPro" id="IPR029058">
    <property type="entry name" value="AB_hydrolase_fold"/>
</dbReference>
<name>A0AAE0IFQ4_9PEZI</name>
<keyword evidence="2 3" id="KW-0040">ANK repeat</keyword>
<feature type="domain" description="Nephrocystin 3-like N-terminal" evidence="6">
    <location>
        <begin position="317"/>
        <end position="495"/>
    </location>
</feature>
<dbReference type="Pfam" id="PF24883">
    <property type="entry name" value="NPHP3_N"/>
    <property type="match status" value="1"/>
</dbReference>
<dbReference type="Proteomes" id="UP001286456">
    <property type="component" value="Unassembled WGS sequence"/>
</dbReference>
<dbReference type="PROSITE" id="PS50297">
    <property type="entry name" value="ANK_REP_REGION"/>
    <property type="match status" value="4"/>
</dbReference>
<dbReference type="InterPro" id="IPR002110">
    <property type="entry name" value="Ankyrin_rpt"/>
</dbReference>
<reference evidence="7" key="2">
    <citation type="submission" date="2023-06" db="EMBL/GenBank/DDBJ databases">
        <authorList>
            <consortium name="Lawrence Berkeley National Laboratory"/>
            <person name="Haridas S."/>
            <person name="Hensen N."/>
            <person name="Bonometti L."/>
            <person name="Westerberg I."/>
            <person name="Brannstrom I.O."/>
            <person name="Guillou S."/>
            <person name="Cros-Aarteil S."/>
            <person name="Calhoun S."/>
            <person name="Kuo A."/>
            <person name="Mondo S."/>
            <person name="Pangilinan J."/>
            <person name="Riley R."/>
            <person name="Labutti K."/>
            <person name="Andreopoulos B."/>
            <person name="Lipzen A."/>
            <person name="Chen C."/>
            <person name="Yanf M."/>
            <person name="Daum C."/>
            <person name="Ng V."/>
            <person name="Clum A."/>
            <person name="Steindorff A."/>
            <person name="Ohm R."/>
            <person name="Martin F."/>
            <person name="Silar P."/>
            <person name="Natvig D."/>
            <person name="Lalanne C."/>
            <person name="Gautier V."/>
            <person name="Ament-Velasquez S.L."/>
            <person name="Kruys A."/>
            <person name="Hutchinson M.I."/>
            <person name="Powell A.J."/>
            <person name="Barry K."/>
            <person name="Miller A.N."/>
            <person name="Grigoriev I.V."/>
            <person name="Debuchy R."/>
            <person name="Gladieux P."/>
            <person name="Thoren M.H."/>
            <person name="Johannesson H."/>
        </authorList>
    </citation>
    <scope>NUCLEOTIDE SEQUENCE</scope>
    <source>
        <strain evidence="7">SMH4131-1</strain>
    </source>
</reference>
<dbReference type="SUPFAM" id="SSF53474">
    <property type="entry name" value="alpha/beta-Hydrolases"/>
    <property type="match status" value="1"/>
</dbReference>
<dbReference type="Gene3D" id="3.40.50.1820">
    <property type="entry name" value="alpha/beta hydrolase"/>
    <property type="match status" value="1"/>
</dbReference>
<protein>
    <submittedName>
        <fullName evidence="7">Ankyrin repeat-containing domain protein</fullName>
    </submittedName>
</protein>
<dbReference type="Gene3D" id="3.40.50.300">
    <property type="entry name" value="P-loop containing nucleotide triphosphate hydrolases"/>
    <property type="match status" value="1"/>
</dbReference>
<evidence type="ECO:0000256" key="4">
    <source>
        <dbReference type="SAM" id="Coils"/>
    </source>
</evidence>
<accession>A0AAE0IFQ4</accession>
<feature type="coiled-coil region" evidence="4">
    <location>
        <begin position="1374"/>
        <end position="1408"/>
    </location>
</feature>
<dbReference type="SUPFAM" id="SSF48403">
    <property type="entry name" value="Ankyrin repeat"/>
    <property type="match status" value="2"/>
</dbReference>
<sequence length="1443" mass="159088">MATQQKAPPVIHESLDVYHDAGGDAIVDTKAYQNAHSIVAIPGLGANPVKSWQAEAPNTFNWITDKKGTADDREHIKNDSRRPIVLIGHSTGGLVIAKALIIAEQQREIYPNIYECISGCVFFGTPFSGAPIADIAKMWTTINEKIGLAVDSKLVDLLVPGNEALRELKHDFVRSANKLPQKVEIHCFWEQRETHWEALVAKLASQDFPRDALGKLNLQVRILVLLIFATQVTEQADAFAGIPAKDPEHQLVKAPLRRIVNSALLVAKGRLNSASQSLIDRTTYRKVLDLLAGAELQKKYRDLIGRPNADAWIIKYKEPEYISWLETETRQDDYLWIHGPEGKGKSETTAAIIQTIETKIGKLEESSDKAPQLLALFFCDQTPDHNTAEDVLKSLLRQLCLRYEILATYASHFIASRSERAKLKANLSIENMWQCLQDMLGEGSVGTIYLVVNNLHHLTDSPSTRKLLSFIQAEIERKSPSISNRVKTKWLITSRSYKEIRDIFGSSTNVRAINLDDPKYGGHQQQELQSYARARAEELRKNKGILRRYLMLFGSRELLRALVLTYRDPTEDELLVMVGMAPDKVDDRVKLNMQIDKCRPLVVTRKSGGIVEIGFVNDDAKKHLLSHSKQLLDISDEWIQWQHGLLALRCFSHVVQVLEKVPDESEENTSRPPAEFTLSSIEPKPELKTIDDTSQDVKTTSAQYAIGGAVADLQPPPQPQPDLAAELRSVAIDAQIETSVPDETSTEDKNTSASQEKQEKSLVALPYATKYWLTHASDAMSDIVELLSQERIFWEPKSKIRRRWLKEYHVMTRSLDLFSFALETWTAPHVASSLGFAHLVVALIRQGHKDEIHEYEIWSNQPLHLAAHFGKLEIIEELLTAGADVNAMGPNADEPSPLGMAAYEGRVSVMQKLISWNADINVSPKNDISILSSAILSGNLDAAKMLLERNAKLRYGSENIAKSPLNMAVYSSDMNILNTILEAGANSLLPEDYDAALLQACSKSGGSVEVVRRLLQFDHEPHAYQDSLKAAALQLQWDVALLLLKHQPAQGLDCDDVLFRAATGSETLLEVIQACWDNTDGKISKETLDNSLYEATDKEKESTMKPLLKLGADPDATGEAFGNALTAAANDGAEKIILALLEAGARVNSSNGYALQIAAQQGHVKVVEILLKHGADVDEVNDRHECRTALQAACDYTRLEVVKLLLDHGANPNLGGGSFTRPIFSAIFAGTDVLTRLLEADGLELDVVGLWSLTPLSVVCWMLPAPWLGTFLEHGASVDFANLDGETALISSAYVGDEECVKLLLERGADFLRVSGEHGTALEGAVKRGHTACINLLFDRANVVLRAVHDAAEKSEGFARELVASEKSGRKDAMAAEAVAREKYEKEVAEAKAKQKAEAEAMEKADREAAEAGLGQTGVAVDILGEEVAEPVVAEQRGPDESG</sequence>
<evidence type="ECO:0000256" key="1">
    <source>
        <dbReference type="ARBA" id="ARBA00022737"/>
    </source>
</evidence>
<keyword evidence="8" id="KW-1185">Reference proteome</keyword>
<dbReference type="Pfam" id="PF00023">
    <property type="entry name" value="Ank"/>
    <property type="match status" value="1"/>
</dbReference>
<proteinExistence type="predicted"/>
<reference evidence="7" key="1">
    <citation type="journal article" date="2023" name="Mol. Phylogenet. Evol.">
        <title>Genome-scale phylogeny and comparative genomics of the fungal order Sordariales.</title>
        <authorList>
            <person name="Hensen N."/>
            <person name="Bonometti L."/>
            <person name="Westerberg I."/>
            <person name="Brannstrom I.O."/>
            <person name="Guillou S."/>
            <person name="Cros-Aarteil S."/>
            <person name="Calhoun S."/>
            <person name="Haridas S."/>
            <person name="Kuo A."/>
            <person name="Mondo S."/>
            <person name="Pangilinan J."/>
            <person name="Riley R."/>
            <person name="LaButti K."/>
            <person name="Andreopoulos B."/>
            <person name="Lipzen A."/>
            <person name="Chen C."/>
            <person name="Yan M."/>
            <person name="Daum C."/>
            <person name="Ng V."/>
            <person name="Clum A."/>
            <person name="Steindorff A."/>
            <person name="Ohm R.A."/>
            <person name="Martin F."/>
            <person name="Silar P."/>
            <person name="Natvig D.O."/>
            <person name="Lalanne C."/>
            <person name="Gautier V."/>
            <person name="Ament-Velasquez S.L."/>
            <person name="Kruys A."/>
            <person name="Hutchinson M.I."/>
            <person name="Powell A.J."/>
            <person name="Barry K."/>
            <person name="Miller A.N."/>
            <person name="Grigoriev I.V."/>
            <person name="Debuchy R."/>
            <person name="Gladieux P."/>
            <person name="Hiltunen Thoren M."/>
            <person name="Johannesson H."/>
        </authorList>
    </citation>
    <scope>NUCLEOTIDE SEQUENCE</scope>
    <source>
        <strain evidence="7">SMH4131-1</strain>
    </source>
</reference>
<feature type="region of interest" description="Disordered" evidence="5">
    <location>
        <begin position="662"/>
        <end position="698"/>
    </location>
</feature>
<evidence type="ECO:0000313" key="8">
    <source>
        <dbReference type="Proteomes" id="UP001286456"/>
    </source>
</evidence>
<dbReference type="InterPro" id="IPR036770">
    <property type="entry name" value="Ankyrin_rpt-contain_sf"/>
</dbReference>
<dbReference type="PANTHER" id="PTHR24198">
    <property type="entry name" value="ANKYRIN REPEAT AND PROTEIN KINASE DOMAIN-CONTAINING PROTEIN"/>
    <property type="match status" value="1"/>
</dbReference>
<feature type="repeat" description="ANK" evidence="3">
    <location>
        <begin position="960"/>
        <end position="992"/>
    </location>
</feature>
<organism evidence="7 8">
    <name type="scientific">Cercophora scortea</name>
    <dbReference type="NCBI Taxonomy" id="314031"/>
    <lineage>
        <taxon>Eukaryota</taxon>
        <taxon>Fungi</taxon>
        <taxon>Dikarya</taxon>
        <taxon>Ascomycota</taxon>
        <taxon>Pezizomycotina</taxon>
        <taxon>Sordariomycetes</taxon>
        <taxon>Sordariomycetidae</taxon>
        <taxon>Sordariales</taxon>
        <taxon>Lasiosphaeriaceae</taxon>
        <taxon>Cercophora</taxon>
    </lineage>
</organism>
<feature type="compositionally biased region" description="Basic and acidic residues" evidence="5">
    <location>
        <begin position="746"/>
        <end position="758"/>
    </location>
</feature>
<gene>
    <name evidence="7" type="ORF">B0T19DRAFT_402367</name>
</gene>
<comment type="caution">
    <text evidence="7">The sequence shown here is derived from an EMBL/GenBank/DDBJ whole genome shotgun (WGS) entry which is preliminary data.</text>
</comment>
<dbReference type="Pfam" id="PF12796">
    <property type="entry name" value="Ank_2"/>
    <property type="match status" value="3"/>
</dbReference>
<dbReference type="PROSITE" id="PS50088">
    <property type="entry name" value="ANK_REPEAT"/>
    <property type="match status" value="6"/>
</dbReference>
<feature type="repeat" description="ANK" evidence="3">
    <location>
        <begin position="893"/>
        <end position="925"/>
    </location>
</feature>
<dbReference type="PRINTS" id="PR01415">
    <property type="entry name" value="ANKYRIN"/>
</dbReference>
<dbReference type="EMBL" id="JAUEPO010000004">
    <property type="protein sequence ID" value="KAK3324113.1"/>
    <property type="molecule type" value="Genomic_DNA"/>
</dbReference>
<feature type="repeat" description="ANK" evidence="3">
    <location>
        <begin position="1185"/>
        <end position="1217"/>
    </location>
</feature>
<dbReference type="SMART" id="SM00248">
    <property type="entry name" value="ANK"/>
    <property type="match status" value="12"/>
</dbReference>
<evidence type="ECO:0000256" key="3">
    <source>
        <dbReference type="PROSITE-ProRule" id="PRU00023"/>
    </source>
</evidence>
<keyword evidence="1" id="KW-0677">Repeat</keyword>
<evidence type="ECO:0000313" key="7">
    <source>
        <dbReference type="EMBL" id="KAK3324113.1"/>
    </source>
</evidence>
<dbReference type="InterPro" id="IPR056884">
    <property type="entry name" value="NPHP3-like_N"/>
</dbReference>